<keyword evidence="3 9" id="KW-0812">Transmembrane</keyword>
<evidence type="ECO:0000256" key="1">
    <source>
        <dbReference type="ARBA" id="ARBA00004651"/>
    </source>
</evidence>
<feature type="transmembrane region" description="Helical" evidence="9">
    <location>
        <begin position="681"/>
        <end position="702"/>
    </location>
</feature>
<feature type="transmembrane region" description="Helical" evidence="9">
    <location>
        <begin position="86"/>
        <end position="109"/>
    </location>
</feature>
<dbReference type="InterPro" id="IPR000276">
    <property type="entry name" value="GPCR_Rhodpsn"/>
</dbReference>
<dbReference type="SUPFAM" id="SSF81321">
    <property type="entry name" value="Family A G protein-coupled receptor-like"/>
    <property type="match status" value="2"/>
</dbReference>
<feature type="transmembrane region" description="Helical" evidence="9">
    <location>
        <begin position="238"/>
        <end position="264"/>
    </location>
</feature>
<dbReference type="PANTHER" id="PTHR24230">
    <property type="entry name" value="G-PROTEIN COUPLED RECEPTOR"/>
    <property type="match status" value="1"/>
</dbReference>
<keyword evidence="5" id="KW-0297">G-protein coupled receptor</keyword>
<feature type="transmembrane region" description="Helical" evidence="9">
    <location>
        <begin position="931"/>
        <end position="953"/>
    </location>
</feature>
<dbReference type="PROSITE" id="PS50262">
    <property type="entry name" value="G_PROTEIN_RECEP_F1_2"/>
    <property type="match status" value="2"/>
</dbReference>
<evidence type="ECO:0000256" key="7">
    <source>
        <dbReference type="ARBA" id="ARBA00023170"/>
    </source>
</evidence>
<dbReference type="PANTHER" id="PTHR24230:SF154">
    <property type="entry name" value="G-PROTEIN COUPLED RECEPTORS FAMILY 1 PROFILE DOMAIN-CONTAINING PROTEIN"/>
    <property type="match status" value="1"/>
</dbReference>
<dbReference type="WBParaSite" id="TCONS_00004609.p1">
    <property type="protein sequence ID" value="TCONS_00004609.p1"/>
    <property type="gene ID" value="XLOC_002330"/>
</dbReference>
<proteinExistence type="predicted"/>
<comment type="subcellular location">
    <subcellularLocation>
        <location evidence="1">Cell membrane</location>
        <topology evidence="1">Multi-pass membrane protein</topology>
    </subcellularLocation>
</comment>
<feature type="transmembrane region" description="Helical" evidence="9">
    <location>
        <begin position="45"/>
        <end position="66"/>
    </location>
</feature>
<evidence type="ECO:0000313" key="12">
    <source>
        <dbReference type="WBParaSite" id="TCONS_00004609.p1"/>
    </source>
</evidence>
<dbReference type="Gene3D" id="1.20.1070.10">
    <property type="entry name" value="Rhodopsin 7-helix transmembrane proteins"/>
    <property type="match status" value="4"/>
</dbReference>
<feature type="transmembrane region" description="Helical" evidence="9">
    <location>
        <begin position="162"/>
        <end position="184"/>
    </location>
</feature>
<reference evidence="12" key="1">
    <citation type="submission" date="2024-02" db="UniProtKB">
        <authorList>
            <consortium name="WormBaseParasite"/>
        </authorList>
    </citation>
    <scope>IDENTIFICATION</scope>
</reference>
<evidence type="ECO:0000256" key="5">
    <source>
        <dbReference type="ARBA" id="ARBA00023040"/>
    </source>
</evidence>
<feature type="domain" description="G-protein coupled receptors family 1 profile" evidence="10">
    <location>
        <begin position="569"/>
        <end position="993"/>
    </location>
</feature>
<evidence type="ECO:0000256" key="6">
    <source>
        <dbReference type="ARBA" id="ARBA00023136"/>
    </source>
</evidence>
<evidence type="ECO:0000256" key="9">
    <source>
        <dbReference type="SAM" id="Phobius"/>
    </source>
</evidence>
<name>A0AAF5D058_STRER</name>
<dbReference type="PRINTS" id="PR00237">
    <property type="entry name" value="GPCRRHODOPSN"/>
</dbReference>
<evidence type="ECO:0000256" key="4">
    <source>
        <dbReference type="ARBA" id="ARBA00022989"/>
    </source>
</evidence>
<keyword evidence="7" id="KW-0675">Receptor</keyword>
<dbReference type="GO" id="GO:0008528">
    <property type="term" value="F:G protein-coupled peptide receptor activity"/>
    <property type="evidence" value="ECO:0007669"/>
    <property type="project" value="TreeGrafter"/>
</dbReference>
<evidence type="ECO:0000256" key="2">
    <source>
        <dbReference type="ARBA" id="ARBA00022475"/>
    </source>
</evidence>
<feature type="transmembrane region" description="Helical" evidence="9">
    <location>
        <begin position="121"/>
        <end position="142"/>
    </location>
</feature>
<protein>
    <submittedName>
        <fullName evidence="12">G_PROTEIN_RECEP_F1_2 domain-containing protein</fullName>
    </submittedName>
</protein>
<organism evidence="11 12">
    <name type="scientific">Strongyloides stercoralis</name>
    <name type="common">Threadworm</name>
    <dbReference type="NCBI Taxonomy" id="6248"/>
    <lineage>
        <taxon>Eukaryota</taxon>
        <taxon>Metazoa</taxon>
        <taxon>Ecdysozoa</taxon>
        <taxon>Nematoda</taxon>
        <taxon>Chromadorea</taxon>
        <taxon>Rhabditida</taxon>
        <taxon>Tylenchina</taxon>
        <taxon>Panagrolaimomorpha</taxon>
        <taxon>Strongyloidoidea</taxon>
        <taxon>Strongyloididae</taxon>
        <taxon>Strongyloides</taxon>
    </lineage>
</organism>
<feature type="transmembrane region" description="Helical" evidence="9">
    <location>
        <begin position="639"/>
        <end position="660"/>
    </location>
</feature>
<evidence type="ECO:0000256" key="8">
    <source>
        <dbReference type="ARBA" id="ARBA00023224"/>
    </source>
</evidence>
<keyword evidence="11" id="KW-1185">Reference proteome</keyword>
<keyword evidence="2" id="KW-1003">Cell membrane</keyword>
<dbReference type="InterPro" id="IPR017452">
    <property type="entry name" value="GPCR_Rhodpsn_7TM"/>
</dbReference>
<dbReference type="Proteomes" id="UP000035681">
    <property type="component" value="Unplaced"/>
</dbReference>
<keyword evidence="6 9" id="KW-0472">Membrane</keyword>
<feature type="transmembrane region" description="Helical" evidence="9">
    <location>
        <begin position="599"/>
        <end position="627"/>
    </location>
</feature>
<accession>A0AAF5D058</accession>
<keyword evidence="4 9" id="KW-1133">Transmembrane helix</keyword>
<keyword evidence="8" id="KW-0807">Transducer</keyword>
<dbReference type="AlphaFoldDB" id="A0AAF5D058"/>
<sequence length="997" mass="117109">FIIYLKIIYTMNKGEKINDVILNNTIDIIDDGIPPAPLFSDYVEMMYLGSIFIIGIPLNFIVFKKLRQQNYNLHHSSKKGFILMKIHLNISDFAILLCNAFGKFCWILTYQWKGGDPLCRIFNFLNMFTLYLNSNIVVSIALDRLRNVVAAKKIKVQKKEIIIIKFYMIISWTFAILFSLPQLYVWEVKNIFSNIEDGWYQCTDIWTLSKYFPTEYQNFDNIFTKFILDESIQTFYNISHLILVFWLPILIMIFCYIVIAIKIIHFSIKSPLRQNGKKQRYEMSNCDGEMYDSTYLSDSSVARNVHKFLITRPQKYLETSGGYTKDEKDEIEKNKESLIRRIYNNIDNNEKKFNDKKKSFTFSIPQFNKKSSSNCNNVNTKRKLGASKSLLVNGSDAPLYNTNFKSHTSTSISSSGISTFGDYQGTKSHKKSQSWHRQIRGKMFRTAFLVVLAHIFFWFPYNMISLMKYVNSDLHEKLSEHANVFKDMQYLLTIINPFLLIETDKLLNKNNILMFYKINFLIKKAFFDIIQSVMELNKNDLYQHTVFDFAEIILLFTIVFIGTYMNIKGHLYHYQARQLSTSRGKVNGRWSNQLNNGNFTIFMIHLSITDFFIMYAHGVIEAIWIYTKSWEFGNIFCKLFKYFSTFSYYANAYMVTMIGMDRLISVYTKYNRKSTSLLRKYLMSASAWIVGGILAMPQIFIWQTYEPYKYYTQCVTIFAIAEHENITQIDGYQIKKLKYVYELYHQIFVSWFPFVVLLITYILILGKIMKISFDTLERLLPRSLNKKKIIDHSNKERKSAINECLSNGTSASGFESLSDFKINDKNNFKYKISRRKFGSEKKPIEMKEIIPFINTNRKFTITPIIKVEETSSSYNLEIDNRSSSSSLETHNISDISIRNGINSEISLSSSVYLTSPYGTTKYFFPFWRRKWHLKIFTTAILIVCVHFLIWLPYSTISIIRFIDEELYNYLSPNIGRFCETLILINSIINPIIYQLNK</sequence>
<feature type="transmembrane region" description="Helical" evidence="9">
    <location>
        <begin position="443"/>
        <end position="461"/>
    </location>
</feature>
<evidence type="ECO:0000256" key="3">
    <source>
        <dbReference type="ARBA" id="ARBA00022692"/>
    </source>
</evidence>
<dbReference type="Pfam" id="PF00001">
    <property type="entry name" value="7tm_1"/>
    <property type="match status" value="2"/>
</dbReference>
<feature type="transmembrane region" description="Helical" evidence="9">
    <location>
        <begin position="743"/>
        <end position="764"/>
    </location>
</feature>
<feature type="transmembrane region" description="Helical" evidence="9">
    <location>
        <begin position="546"/>
        <end position="567"/>
    </location>
</feature>
<evidence type="ECO:0000313" key="11">
    <source>
        <dbReference type="Proteomes" id="UP000035681"/>
    </source>
</evidence>
<dbReference type="GO" id="GO:0007218">
    <property type="term" value="P:neuropeptide signaling pathway"/>
    <property type="evidence" value="ECO:0007669"/>
    <property type="project" value="TreeGrafter"/>
</dbReference>
<dbReference type="GO" id="GO:0005886">
    <property type="term" value="C:plasma membrane"/>
    <property type="evidence" value="ECO:0007669"/>
    <property type="project" value="UniProtKB-SubCell"/>
</dbReference>
<evidence type="ECO:0000259" key="10">
    <source>
        <dbReference type="PROSITE" id="PS50262"/>
    </source>
</evidence>
<feature type="domain" description="G-protein coupled receptors family 1 profile" evidence="10">
    <location>
        <begin position="58"/>
        <end position="500"/>
    </location>
</feature>